<keyword evidence="3" id="KW-1185">Reference proteome</keyword>
<feature type="signal peptide" evidence="1">
    <location>
        <begin position="1"/>
        <end position="20"/>
    </location>
</feature>
<reference evidence="2 3" key="1">
    <citation type="submission" date="2019-07" db="EMBL/GenBank/DDBJ databases">
        <authorList>
            <person name="Jastrzebski P J."/>
            <person name="Paukszto L."/>
            <person name="Jastrzebski P J."/>
        </authorList>
    </citation>
    <scope>NUCLEOTIDE SEQUENCE [LARGE SCALE GENOMIC DNA]</scope>
    <source>
        <strain evidence="2 3">WMS-il1</strain>
    </source>
</reference>
<proteinExistence type="predicted"/>
<evidence type="ECO:0000313" key="3">
    <source>
        <dbReference type="Proteomes" id="UP000321570"/>
    </source>
</evidence>
<evidence type="ECO:0000313" key="2">
    <source>
        <dbReference type="EMBL" id="VUZ39127.1"/>
    </source>
</evidence>
<dbReference type="AlphaFoldDB" id="A0A564XVV9"/>
<gene>
    <name evidence="2" type="ORF">WMSIL1_LOCUS429</name>
</gene>
<accession>A0A564XVV9</accession>
<name>A0A564XVV9_HYMDI</name>
<sequence>MRLTILILMLTSPVVRIGSALTSLTESFPVSVRIAVLTPVLKERTISMEVKIATKSTLWFNSFRVRGLALRMRLRRTIFGCPVDFGFLIWYARVSLLSTSASEVIIFIYQMMHHNIWILV</sequence>
<keyword evidence="1" id="KW-0732">Signal</keyword>
<feature type="chain" id="PRO_5021817441" description="Secreted protein" evidence="1">
    <location>
        <begin position="21"/>
        <end position="120"/>
    </location>
</feature>
<organism evidence="2 3">
    <name type="scientific">Hymenolepis diminuta</name>
    <name type="common">Rat tapeworm</name>
    <dbReference type="NCBI Taxonomy" id="6216"/>
    <lineage>
        <taxon>Eukaryota</taxon>
        <taxon>Metazoa</taxon>
        <taxon>Spiralia</taxon>
        <taxon>Lophotrochozoa</taxon>
        <taxon>Platyhelminthes</taxon>
        <taxon>Cestoda</taxon>
        <taxon>Eucestoda</taxon>
        <taxon>Cyclophyllidea</taxon>
        <taxon>Hymenolepididae</taxon>
        <taxon>Hymenolepis</taxon>
    </lineage>
</organism>
<dbReference type="Proteomes" id="UP000321570">
    <property type="component" value="Unassembled WGS sequence"/>
</dbReference>
<evidence type="ECO:0000256" key="1">
    <source>
        <dbReference type="SAM" id="SignalP"/>
    </source>
</evidence>
<protein>
    <recommendedName>
        <fullName evidence="4">Secreted protein</fullName>
    </recommendedName>
</protein>
<evidence type="ECO:0008006" key="4">
    <source>
        <dbReference type="Google" id="ProtNLM"/>
    </source>
</evidence>
<dbReference type="EMBL" id="CABIJS010000011">
    <property type="protein sequence ID" value="VUZ39127.1"/>
    <property type="molecule type" value="Genomic_DNA"/>
</dbReference>